<feature type="transmembrane region" description="Helical" evidence="6">
    <location>
        <begin position="540"/>
        <end position="562"/>
    </location>
</feature>
<dbReference type="GO" id="GO:0006857">
    <property type="term" value="P:oligopeptide transport"/>
    <property type="evidence" value="ECO:0007669"/>
    <property type="project" value="InterPro"/>
</dbReference>
<dbReference type="Pfam" id="PF00854">
    <property type="entry name" value="PTR2"/>
    <property type="match status" value="1"/>
</dbReference>
<accession>A0A7S1FCP5</accession>
<feature type="transmembrane region" description="Helical" evidence="6">
    <location>
        <begin position="138"/>
        <end position="158"/>
    </location>
</feature>
<evidence type="ECO:0000256" key="6">
    <source>
        <dbReference type="SAM" id="Phobius"/>
    </source>
</evidence>
<feature type="transmembrane region" description="Helical" evidence="6">
    <location>
        <begin position="401"/>
        <end position="420"/>
    </location>
</feature>
<reference evidence="7" key="1">
    <citation type="submission" date="2021-01" db="EMBL/GenBank/DDBJ databases">
        <authorList>
            <person name="Corre E."/>
            <person name="Pelletier E."/>
            <person name="Niang G."/>
            <person name="Scheremetjew M."/>
            <person name="Finn R."/>
            <person name="Kale V."/>
            <person name="Holt S."/>
            <person name="Cochrane G."/>
            <person name="Meng A."/>
            <person name="Brown T."/>
            <person name="Cohen L."/>
        </authorList>
    </citation>
    <scope>NUCLEOTIDE SEQUENCE</scope>
</reference>
<dbReference type="Gene3D" id="1.20.1250.20">
    <property type="entry name" value="MFS general substrate transporter like domains"/>
    <property type="match status" value="1"/>
</dbReference>
<feature type="transmembrane region" description="Helical" evidence="6">
    <location>
        <begin position="503"/>
        <end position="528"/>
    </location>
</feature>
<feature type="transmembrane region" description="Helical" evidence="6">
    <location>
        <begin position="345"/>
        <end position="364"/>
    </location>
</feature>
<evidence type="ECO:0000256" key="2">
    <source>
        <dbReference type="ARBA" id="ARBA00005982"/>
    </source>
</evidence>
<sequence>MTQAGQVLANTNSGAPQFDGSTTEAAPPRRRNKLFTVCGFILVVEMCERLCYYTINGTFRNFLEDCGAHIDQSAATSLSSCFSMLSYMFCLLGGYIADNVLGRYKTIFVFAIVYCVGVCVVTYAAYPSVIDTESSLNIYLLGSFVLVALGTGAIKPNVMNFGAEQYDENDEEERKQQQTFFSYFYLCINVGCVFAYGYTVNAATAGAALGRAGSGFFHAYRIAAGAMLLAAGAFLLGTPRYRSLAGVTRKPMISVIRRHLTTSARENARGTLSIIGWICFALCIICVLAGSLLYSNKALSTNLTWAAFGIACLGCLLLLVVHTNNDFITALPVTEGMMTSGISAADVRQALTCVPAIVCINLGFNVPYNAMNNAYPAQACQMDTVVFGNQLNGAFFTLGDAAAIIIFVPIIEMLIYPALARCRGREATRKEKYTAGFTFCILANVVAAIIEYRRRAMSVSENPDFVLCPEELEGTDFCSATTPSYWFSSCSPGASLPMTNMSAFWGFLPMVLTGLGEIFVNPVIYQYVFENAPASLRSILQALNLVVAGSISNAVTAALGPLIPEDFNTGNLVYYFYVNIVIGVLSLVAFWVIAHVQEIPEAEGRTGVMSSVMASVNHGSALLGQAGSAVGGNGFGSQRRSLLGSTVNSQRL</sequence>
<comment type="subcellular location">
    <subcellularLocation>
        <location evidence="1">Membrane</location>
        <topology evidence="1">Multi-pass membrane protein</topology>
    </subcellularLocation>
</comment>
<keyword evidence="4 6" id="KW-1133">Transmembrane helix</keyword>
<dbReference type="SUPFAM" id="SSF103473">
    <property type="entry name" value="MFS general substrate transporter"/>
    <property type="match status" value="2"/>
</dbReference>
<name>A0A7S1FCP5_NOCSC</name>
<feature type="transmembrane region" description="Helical" evidence="6">
    <location>
        <begin position="179"/>
        <end position="198"/>
    </location>
</feature>
<organism evidence="7">
    <name type="scientific">Noctiluca scintillans</name>
    <name type="common">Sea sparkle</name>
    <name type="synonym">Red tide dinoflagellate</name>
    <dbReference type="NCBI Taxonomy" id="2966"/>
    <lineage>
        <taxon>Eukaryota</taxon>
        <taxon>Sar</taxon>
        <taxon>Alveolata</taxon>
        <taxon>Dinophyceae</taxon>
        <taxon>Noctilucales</taxon>
        <taxon>Noctilucaceae</taxon>
        <taxon>Noctiluca</taxon>
    </lineage>
</organism>
<evidence type="ECO:0000256" key="4">
    <source>
        <dbReference type="ARBA" id="ARBA00022989"/>
    </source>
</evidence>
<feature type="transmembrane region" description="Helical" evidence="6">
    <location>
        <begin position="218"/>
        <end position="236"/>
    </location>
</feature>
<dbReference type="EMBL" id="HBFQ01044925">
    <property type="protein sequence ID" value="CAD8857502.1"/>
    <property type="molecule type" value="Transcribed_RNA"/>
</dbReference>
<dbReference type="PANTHER" id="PTHR11654">
    <property type="entry name" value="OLIGOPEPTIDE TRANSPORTER-RELATED"/>
    <property type="match status" value="1"/>
</dbReference>
<dbReference type="InterPro" id="IPR000109">
    <property type="entry name" value="POT_fam"/>
</dbReference>
<feature type="transmembrane region" description="Helical" evidence="6">
    <location>
        <begin position="274"/>
        <end position="293"/>
    </location>
</feature>
<dbReference type="AlphaFoldDB" id="A0A7S1FCP5"/>
<feature type="transmembrane region" description="Helical" evidence="6">
    <location>
        <begin position="574"/>
        <end position="594"/>
    </location>
</feature>
<keyword evidence="3 6" id="KW-0812">Transmembrane</keyword>
<dbReference type="InterPro" id="IPR018456">
    <property type="entry name" value="PTR2_symporter_CS"/>
</dbReference>
<evidence type="ECO:0000256" key="3">
    <source>
        <dbReference type="ARBA" id="ARBA00022692"/>
    </source>
</evidence>
<dbReference type="InterPro" id="IPR036259">
    <property type="entry name" value="MFS_trans_sf"/>
</dbReference>
<dbReference type="GO" id="GO:0022857">
    <property type="term" value="F:transmembrane transporter activity"/>
    <property type="evidence" value="ECO:0007669"/>
    <property type="project" value="InterPro"/>
</dbReference>
<feature type="transmembrane region" description="Helical" evidence="6">
    <location>
        <begin position="75"/>
        <end position="95"/>
    </location>
</feature>
<protein>
    <submittedName>
        <fullName evidence="7">Uncharacterized protein</fullName>
    </submittedName>
</protein>
<feature type="transmembrane region" description="Helical" evidence="6">
    <location>
        <begin position="107"/>
        <end position="126"/>
    </location>
</feature>
<feature type="transmembrane region" description="Helical" evidence="6">
    <location>
        <begin position="34"/>
        <end position="55"/>
    </location>
</feature>
<dbReference type="PROSITE" id="PS01022">
    <property type="entry name" value="PTR2_1"/>
    <property type="match status" value="1"/>
</dbReference>
<comment type="similarity">
    <text evidence="2">Belongs to the major facilitator superfamily. Proton-dependent oligopeptide transporter (POT/PTR) (TC 2.A.17) family.</text>
</comment>
<gene>
    <name evidence="7" type="ORF">NSCI0253_LOCUS31854</name>
</gene>
<evidence type="ECO:0000256" key="5">
    <source>
        <dbReference type="ARBA" id="ARBA00023136"/>
    </source>
</evidence>
<keyword evidence="5 6" id="KW-0472">Membrane</keyword>
<dbReference type="GO" id="GO:0016020">
    <property type="term" value="C:membrane"/>
    <property type="evidence" value="ECO:0007669"/>
    <property type="project" value="UniProtKB-SubCell"/>
</dbReference>
<proteinExistence type="inferred from homology"/>
<evidence type="ECO:0000313" key="7">
    <source>
        <dbReference type="EMBL" id="CAD8857502.1"/>
    </source>
</evidence>
<evidence type="ECO:0000256" key="1">
    <source>
        <dbReference type="ARBA" id="ARBA00004141"/>
    </source>
</evidence>
<feature type="transmembrane region" description="Helical" evidence="6">
    <location>
        <begin position="432"/>
        <end position="450"/>
    </location>
</feature>
<feature type="transmembrane region" description="Helical" evidence="6">
    <location>
        <begin position="305"/>
        <end position="324"/>
    </location>
</feature>